<dbReference type="EnsemblMetazoa" id="AQUA015188-RA">
    <property type="protein sequence ID" value="AQUA015188-PA"/>
    <property type="gene ID" value="AQUA015188"/>
</dbReference>
<name>A0A182XTQ4_ANOQN</name>
<dbReference type="Proteomes" id="UP000076407">
    <property type="component" value="Unassembled WGS sequence"/>
</dbReference>
<accession>A0A182XTQ4</accession>
<proteinExistence type="predicted"/>
<keyword evidence="2" id="KW-1185">Reference proteome</keyword>
<sequence length="20" mass="2239">MFWQNKTGVSVVFATAQLPN</sequence>
<organism evidence="1 2">
    <name type="scientific">Anopheles quadriannulatus</name>
    <name type="common">Mosquito</name>
    <dbReference type="NCBI Taxonomy" id="34691"/>
    <lineage>
        <taxon>Eukaryota</taxon>
        <taxon>Metazoa</taxon>
        <taxon>Ecdysozoa</taxon>
        <taxon>Arthropoda</taxon>
        <taxon>Hexapoda</taxon>
        <taxon>Insecta</taxon>
        <taxon>Pterygota</taxon>
        <taxon>Neoptera</taxon>
        <taxon>Endopterygota</taxon>
        <taxon>Diptera</taxon>
        <taxon>Nematocera</taxon>
        <taxon>Culicoidea</taxon>
        <taxon>Culicidae</taxon>
        <taxon>Anophelinae</taxon>
        <taxon>Anopheles</taxon>
    </lineage>
</organism>
<reference evidence="1" key="1">
    <citation type="submission" date="2020-05" db="UniProtKB">
        <authorList>
            <consortium name="EnsemblMetazoa"/>
        </authorList>
    </citation>
    <scope>IDENTIFICATION</scope>
    <source>
        <strain evidence="1">SANGQUA</strain>
    </source>
</reference>
<dbReference type="VEuPathDB" id="VectorBase:AQUA015188"/>
<evidence type="ECO:0000313" key="2">
    <source>
        <dbReference type="Proteomes" id="UP000076407"/>
    </source>
</evidence>
<evidence type="ECO:0000313" key="1">
    <source>
        <dbReference type="EnsemblMetazoa" id="AQUA015188-PA"/>
    </source>
</evidence>
<protein>
    <submittedName>
        <fullName evidence="1">Uncharacterized protein</fullName>
    </submittedName>
</protein>
<dbReference type="AlphaFoldDB" id="A0A182XTQ4"/>